<keyword evidence="3" id="KW-1185">Reference proteome</keyword>
<dbReference type="Proteomes" id="UP001596516">
    <property type="component" value="Unassembled WGS sequence"/>
</dbReference>
<evidence type="ECO:0008006" key="4">
    <source>
        <dbReference type="Google" id="ProtNLM"/>
    </source>
</evidence>
<evidence type="ECO:0000256" key="1">
    <source>
        <dbReference type="SAM" id="MobiDB-lite"/>
    </source>
</evidence>
<dbReference type="EMBL" id="JBHTFQ010000006">
    <property type="protein sequence ID" value="MFC7704846.1"/>
    <property type="molecule type" value="Genomic_DNA"/>
</dbReference>
<comment type="caution">
    <text evidence="2">The sequence shown here is derived from an EMBL/GenBank/DDBJ whole genome shotgun (WGS) entry which is preliminary data.</text>
</comment>
<evidence type="ECO:0000313" key="2">
    <source>
        <dbReference type="EMBL" id="MFC7704846.1"/>
    </source>
</evidence>
<sequence length="116" mass="13131">MDTYLLKKKATPREAKSLPGRKPKGIMPGEPREMYWDGDLHKVVAPKLPEIVVGGRVHMPTLSEATKLSAQTWYRAFNENKLSRRTANALLTLSRKHKREPGGLITNQDLLPFLLN</sequence>
<organism evidence="2 3">
    <name type="scientific">Plastorhodobacter daqingensis</name>
    <dbReference type="NCBI Taxonomy" id="1387281"/>
    <lineage>
        <taxon>Bacteria</taxon>
        <taxon>Pseudomonadati</taxon>
        <taxon>Pseudomonadota</taxon>
        <taxon>Alphaproteobacteria</taxon>
        <taxon>Rhodobacterales</taxon>
        <taxon>Paracoccaceae</taxon>
        <taxon>Plastorhodobacter</taxon>
    </lineage>
</organism>
<proteinExistence type="predicted"/>
<evidence type="ECO:0000313" key="3">
    <source>
        <dbReference type="Proteomes" id="UP001596516"/>
    </source>
</evidence>
<gene>
    <name evidence="2" type="ORF">ACFQXB_11630</name>
</gene>
<reference evidence="3" key="1">
    <citation type="journal article" date="2019" name="Int. J. Syst. Evol. Microbiol.">
        <title>The Global Catalogue of Microorganisms (GCM) 10K type strain sequencing project: providing services to taxonomists for standard genome sequencing and annotation.</title>
        <authorList>
            <consortium name="The Broad Institute Genomics Platform"/>
            <consortium name="The Broad Institute Genome Sequencing Center for Infectious Disease"/>
            <person name="Wu L."/>
            <person name="Ma J."/>
        </authorList>
    </citation>
    <scope>NUCLEOTIDE SEQUENCE [LARGE SCALE GENOMIC DNA]</scope>
    <source>
        <strain evidence="3">CGMCC 1.12750</strain>
    </source>
</reference>
<feature type="region of interest" description="Disordered" evidence="1">
    <location>
        <begin position="1"/>
        <end position="31"/>
    </location>
</feature>
<protein>
    <recommendedName>
        <fullName evidence="4">Integrase</fullName>
    </recommendedName>
</protein>
<dbReference type="RefSeq" id="WP_377403674.1">
    <property type="nucleotide sequence ID" value="NZ_JBHTFQ010000006.1"/>
</dbReference>
<name>A0ABW2UMS9_9RHOB</name>
<feature type="compositionally biased region" description="Basic residues" evidence="1">
    <location>
        <begin position="1"/>
        <end position="10"/>
    </location>
</feature>
<accession>A0ABW2UMS9</accession>